<protein>
    <submittedName>
        <fullName evidence="2">Uncharacterized protein</fullName>
    </submittedName>
</protein>
<accession>Q39L58</accession>
<organism evidence="2 3">
    <name type="scientific">Burkholderia lata (strain ATCC 17760 / DSM 23089 / LMG 22485 / NCIMB 9086 / R18194 / 383)</name>
    <dbReference type="NCBI Taxonomy" id="482957"/>
    <lineage>
        <taxon>Bacteria</taxon>
        <taxon>Pseudomonadati</taxon>
        <taxon>Pseudomonadota</taxon>
        <taxon>Betaproteobacteria</taxon>
        <taxon>Burkholderiales</taxon>
        <taxon>Burkholderiaceae</taxon>
        <taxon>Burkholderia</taxon>
        <taxon>Burkholderia cepacia complex</taxon>
    </lineage>
</organism>
<name>Q39L58_BURL3</name>
<dbReference type="AlphaFoldDB" id="Q39L58"/>
<evidence type="ECO:0000256" key="1">
    <source>
        <dbReference type="SAM" id="MobiDB-lite"/>
    </source>
</evidence>
<dbReference type="KEGG" id="bur:Bcep18194_A3206"/>
<reference evidence="2" key="1">
    <citation type="submission" date="2009-01" db="EMBL/GenBank/DDBJ databases">
        <title>Complete sequence of chromosome 1 of Burkholderia sp. 383.</title>
        <authorList>
            <consortium name="US DOE Joint Genome Institute"/>
            <person name="Copeland A."/>
            <person name="Lucas S."/>
            <person name="Lapidus A."/>
            <person name="Barry K."/>
            <person name="Detter J.C."/>
            <person name="Glavina T."/>
            <person name="Hammon N."/>
            <person name="Israni S."/>
            <person name="Pitluck S."/>
            <person name="Chain P."/>
            <person name="Malfatti S."/>
            <person name="Shin M."/>
            <person name="Vergez L."/>
            <person name="Schmutz J."/>
            <person name="Larimer F."/>
            <person name="Land M."/>
            <person name="Kyrpides N."/>
            <person name="Lykidis A."/>
            <person name="Richardson P."/>
        </authorList>
    </citation>
    <scope>NUCLEOTIDE SEQUENCE</scope>
    <source>
        <strain evidence="2">383</strain>
    </source>
</reference>
<dbReference type="Proteomes" id="UP000002705">
    <property type="component" value="Chromosome 1"/>
</dbReference>
<evidence type="ECO:0000313" key="2">
    <source>
        <dbReference type="EMBL" id="ABB06808.1"/>
    </source>
</evidence>
<dbReference type="HOGENOM" id="CLU_176091_0_0_4"/>
<proteinExistence type="predicted"/>
<dbReference type="EMBL" id="CP000151">
    <property type="protein sequence ID" value="ABB06808.1"/>
    <property type="molecule type" value="Genomic_DNA"/>
</dbReference>
<dbReference type="PATRIC" id="fig|482957.22.peg.31"/>
<feature type="region of interest" description="Disordered" evidence="1">
    <location>
        <begin position="35"/>
        <end position="58"/>
    </location>
</feature>
<keyword evidence="3" id="KW-1185">Reference proteome</keyword>
<gene>
    <name evidence="2" type="ordered locus">Bcep18194_A3206</name>
</gene>
<sequence>MAGDRLLSFTFICRFVRISISSIHISGPYCSARADEVTPHQRPGARAGCPTTQQQVARQPRASRARLSLFRQHATQRIATWTVNR</sequence>
<evidence type="ECO:0000313" key="3">
    <source>
        <dbReference type="Proteomes" id="UP000002705"/>
    </source>
</evidence>